<reference evidence="1 2" key="1">
    <citation type="journal article" date="2018" name="BMC Genomics">
        <title>Comparative genome analyses reveal sequence features reflecting distinct modes of host-adaptation between dicot and monocot powdery mildew.</title>
        <authorList>
            <person name="Wu Y."/>
            <person name="Ma X."/>
            <person name="Pan Z."/>
            <person name="Kale S.D."/>
            <person name="Song Y."/>
            <person name="King H."/>
            <person name="Zhang Q."/>
            <person name="Presley C."/>
            <person name="Deng X."/>
            <person name="Wei C.I."/>
            <person name="Xiao S."/>
        </authorList>
    </citation>
    <scope>NUCLEOTIDE SEQUENCE [LARGE SCALE GENOMIC DNA]</scope>
    <source>
        <strain evidence="1">UMSG2</strain>
    </source>
</reference>
<name>A0A420HP28_9PEZI</name>
<dbReference type="EMBL" id="MCFK01006236">
    <property type="protein sequence ID" value="RKF59171.1"/>
    <property type="molecule type" value="Genomic_DNA"/>
</dbReference>
<protein>
    <submittedName>
        <fullName evidence="1">Uncharacterized protein</fullName>
    </submittedName>
</protein>
<dbReference type="Proteomes" id="UP000286134">
    <property type="component" value="Unassembled WGS sequence"/>
</dbReference>
<keyword evidence="2" id="KW-1185">Reference proteome</keyword>
<accession>A0A420HP28</accession>
<gene>
    <name evidence="1" type="ORF">OnM2_062055</name>
</gene>
<sequence>MPNELINRSANFSGIFIKNAMNFGARYDCEWVSNEKRVCSNVNDQQAGECVSKVYDVDHCGCASSFKALR</sequence>
<proteinExistence type="predicted"/>
<organism evidence="1 2">
    <name type="scientific">Erysiphe neolycopersici</name>
    <dbReference type="NCBI Taxonomy" id="212602"/>
    <lineage>
        <taxon>Eukaryota</taxon>
        <taxon>Fungi</taxon>
        <taxon>Dikarya</taxon>
        <taxon>Ascomycota</taxon>
        <taxon>Pezizomycotina</taxon>
        <taxon>Leotiomycetes</taxon>
        <taxon>Erysiphales</taxon>
        <taxon>Erysiphaceae</taxon>
        <taxon>Erysiphe</taxon>
    </lineage>
</organism>
<comment type="caution">
    <text evidence="1">The sequence shown here is derived from an EMBL/GenBank/DDBJ whole genome shotgun (WGS) entry which is preliminary data.</text>
</comment>
<evidence type="ECO:0000313" key="2">
    <source>
        <dbReference type="Proteomes" id="UP000286134"/>
    </source>
</evidence>
<dbReference type="AlphaFoldDB" id="A0A420HP28"/>
<evidence type="ECO:0000313" key="1">
    <source>
        <dbReference type="EMBL" id="RKF59171.1"/>
    </source>
</evidence>